<evidence type="ECO:0000313" key="3">
    <source>
        <dbReference type="Proteomes" id="UP000612055"/>
    </source>
</evidence>
<feature type="compositionally biased region" description="Low complexity" evidence="1">
    <location>
        <begin position="390"/>
        <end position="401"/>
    </location>
</feature>
<reference evidence="2" key="1">
    <citation type="journal article" date="2020" name="bioRxiv">
        <title>Comparative genomics of Chlamydomonas.</title>
        <authorList>
            <person name="Craig R.J."/>
            <person name="Hasan A.R."/>
            <person name="Ness R.W."/>
            <person name="Keightley P.D."/>
        </authorList>
    </citation>
    <scope>NUCLEOTIDE SEQUENCE</scope>
    <source>
        <strain evidence="2">CCAP 11/70</strain>
    </source>
</reference>
<sequence>MHVLNLAALMPGGRFAVERAEAAGHEAVGRRGHAHRPAQFSISDYQFSISSVTVDLKKTATTPAYIRVEDPFHIQRVLPAADLAAAYGSADLCTTGAIPAPCLTLGKNTAPLDGRVWIEINKPKATTDAKYDPPVDLTFDCAISVVVEAVGAGSGIIVDNAIAASATVTASRTEGTFSATVIAGGEYKVTPATFECSTDGDTTGLGPYFDLISDTYPSTATANKDNSFHVDFPYLPNTKPPGGCGHTLGFGMTISERLQKGMKAQYTRDAFLGILQRLTNYPADPEAKAPHFKAVLNVVPKLPACPNGVDSIMTTAACGNWYLHKQLLANEISAFAGFAINAFQVDVNHKKAEYMVYQYQTKTGLVTDAELMEMQRYLDALNNLETTCPTTATTGTAGSTGARRRLGARRLSMR</sequence>
<evidence type="ECO:0000256" key="1">
    <source>
        <dbReference type="SAM" id="MobiDB-lite"/>
    </source>
</evidence>
<evidence type="ECO:0000313" key="2">
    <source>
        <dbReference type="EMBL" id="KAG2495079.1"/>
    </source>
</evidence>
<dbReference type="EMBL" id="JAEHOE010000026">
    <property type="protein sequence ID" value="KAG2495079.1"/>
    <property type="molecule type" value="Genomic_DNA"/>
</dbReference>
<dbReference type="OrthoDB" id="554456at2759"/>
<accession>A0A835YCN9</accession>
<keyword evidence="3" id="KW-1185">Reference proteome</keyword>
<name>A0A835YCN9_9CHLO</name>
<comment type="caution">
    <text evidence="2">The sequence shown here is derived from an EMBL/GenBank/DDBJ whole genome shotgun (WGS) entry which is preliminary data.</text>
</comment>
<organism evidence="2 3">
    <name type="scientific">Edaphochlamys debaryana</name>
    <dbReference type="NCBI Taxonomy" id="47281"/>
    <lineage>
        <taxon>Eukaryota</taxon>
        <taxon>Viridiplantae</taxon>
        <taxon>Chlorophyta</taxon>
        <taxon>core chlorophytes</taxon>
        <taxon>Chlorophyceae</taxon>
        <taxon>CS clade</taxon>
        <taxon>Chlamydomonadales</taxon>
        <taxon>Chlamydomonadales incertae sedis</taxon>
        <taxon>Edaphochlamys</taxon>
    </lineage>
</organism>
<dbReference type="Proteomes" id="UP000612055">
    <property type="component" value="Unassembled WGS sequence"/>
</dbReference>
<gene>
    <name evidence="2" type="ORF">HYH03_006690</name>
</gene>
<proteinExistence type="predicted"/>
<protein>
    <submittedName>
        <fullName evidence="2">Uncharacterized protein</fullName>
    </submittedName>
</protein>
<dbReference type="AlphaFoldDB" id="A0A835YCN9"/>
<feature type="region of interest" description="Disordered" evidence="1">
    <location>
        <begin position="389"/>
        <end position="414"/>
    </location>
</feature>
<feature type="compositionally biased region" description="Basic residues" evidence="1">
    <location>
        <begin position="402"/>
        <end position="414"/>
    </location>
</feature>